<evidence type="ECO:0008006" key="3">
    <source>
        <dbReference type="Google" id="ProtNLM"/>
    </source>
</evidence>
<dbReference type="GeneID" id="30149630"/>
<dbReference type="OrthoDB" id="8249012at2759"/>
<dbReference type="Gene3D" id="2.60.120.330">
    <property type="entry name" value="B-lactam Antibiotic, Isopenicillin N Synthase, Chain"/>
    <property type="match status" value="1"/>
</dbReference>
<dbReference type="RefSeq" id="XP_018985071.1">
    <property type="nucleotide sequence ID" value="XM_019131777.1"/>
</dbReference>
<proteinExistence type="predicted"/>
<dbReference type="Proteomes" id="UP000094336">
    <property type="component" value="Unassembled WGS sequence"/>
</dbReference>
<evidence type="ECO:0000313" key="1">
    <source>
        <dbReference type="EMBL" id="ODQ79743.1"/>
    </source>
</evidence>
<dbReference type="SUPFAM" id="SSF51197">
    <property type="entry name" value="Clavaminate synthase-like"/>
    <property type="match status" value="1"/>
</dbReference>
<dbReference type="STRING" id="984486.A0A1E3QPW8"/>
<accession>A0A1E3QPW8</accession>
<gene>
    <name evidence="1" type="ORF">BABINDRAFT_36596</name>
</gene>
<reference evidence="2" key="1">
    <citation type="submission" date="2016-05" db="EMBL/GenBank/DDBJ databases">
        <title>Comparative genomics of biotechnologically important yeasts.</title>
        <authorList>
            <consortium name="DOE Joint Genome Institute"/>
            <person name="Riley R."/>
            <person name="Haridas S."/>
            <person name="Wolfe K.H."/>
            <person name="Lopes M.R."/>
            <person name="Hittinger C.T."/>
            <person name="Goker M."/>
            <person name="Salamov A."/>
            <person name="Wisecaver J."/>
            <person name="Long T.M."/>
            <person name="Aerts A.L."/>
            <person name="Barry K."/>
            <person name="Choi C."/>
            <person name="Clum A."/>
            <person name="Coughlan A.Y."/>
            <person name="Deshpande S."/>
            <person name="Douglass A.P."/>
            <person name="Hanson S.J."/>
            <person name="Klenk H.-P."/>
            <person name="Labutti K."/>
            <person name="Lapidus A."/>
            <person name="Lindquist E."/>
            <person name="Lipzen A."/>
            <person name="Meier-Kolthoff J.P."/>
            <person name="Ohm R.A."/>
            <person name="Otillar R.P."/>
            <person name="Pangilinan J."/>
            <person name="Peng Y."/>
            <person name="Rokas A."/>
            <person name="Rosa C.A."/>
            <person name="Scheuner C."/>
            <person name="Sibirny A.A."/>
            <person name="Slot J.C."/>
            <person name="Stielow J.B."/>
            <person name="Sun H."/>
            <person name="Kurtzman C.P."/>
            <person name="Blackwell M."/>
            <person name="Grigoriev I.V."/>
            <person name="Jeffries T.W."/>
        </authorList>
    </citation>
    <scope>NUCLEOTIDE SEQUENCE [LARGE SCALE GENOMIC DNA]</scope>
    <source>
        <strain evidence="2">NRRL Y-12698</strain>
    </source>
</reference>
<protein>
    <recommendedName>
        <fullName evidence="3">DUF1479 domain protein</fullName>
    </recommendedName>
</protein>
<dbReference type="InterPro" id="IPR027443">
    <property type="entry name" value="IPNS-like_sf"/>
</dbReference>
<evidence type="ECO:0000313" key="2">
    <source>
        <dbReference type="Proteomes" id="UP000094336"/>
    </source>
</evidence>
<keyword evidence="2" id="KW-1185">Reference proteome</keyword>
<organism evidence="1 2">
    <name type="scientific">Babjeviella inositovora NRRL Y-12698</name>
    <dbReference type="NCBI Taxonomy" id="984486"/>
    <lineage>
        <taxon>Eukaryota</taxon>
        <taxon>Fungi</taxon>
        <taxon>Dikarya</taxon>
        <taxon>Ascomycota</taxon>
        <taxon>Saccharomycotina</taxon>
        <taxon>Pichiomycetes</taxon>
        <taxon>Serinales incertae sedis</taxon>
        <taxon>Babjeviella</taxon>
    </lineage>
</organism>
<dbReference type="AlphaFoldDB" id="A0A1E3QPW8"/>
<dbReference type="InterPro" id="IPR010856">
    <property type="entry name" value="Gig2-like"/>
</dbReference>
<dbReference type="PANTHER" id="PTHR30613:SF1">
    <property type="entry name" value="DUF1479 DOMAIN PROTEIN (AFU_ORTHOLOGUE AFUA_5G09280)"/>
    <property type="match status" value="1"/>
</dbReference>
<sequence>MLQTDTTINTLKYNAVVPPDLEARFGELKKKIIDPKNHVAVKESWKRLLVALKKLNQEIIAAGSSCIPTVQWLEIVSNDNRLPNEQARLFQERGAIMVKGVIPTDQIDSWFSDLESFCKEHPETSGYTYPNPASWYNVFWTKPQTEARSHPNICQMMKTFGSQFYVEDEETLIDLSSQIVYGDRIRIRQPGAVATLKTHLDSGSIERWEDDNYRHVYKEIFEGNWEVWDPFKLDSRVYAHEDLYPDGTHRATVCSSFRTLQGWLALSDNKTGEGTLRVLPSLKTTMAYIMLRPFFWEDPASGLLDDYELDVESPKFPGAVPSLGQLFISPEYYRHLELETAVVGIPDVHRGDFILWHADVAHEVDREHNGSSHSSVFYYGQTPLCLTNIKTLLDTKESFEKNCSPADFYTQLSEEDKAKEDQGADVRDISGAGLEAMGLKPFDVNEPGLTSGQRKIREIANRAVFEGKFDAAPFHKKF</sequence>
<dbReference type="PANTHER" id="PTHR30613">
    <property type="entry name" value="UNCHARACTERIZED PROTEIN YBIU-RELATED"/>
    <property type="match status" value="1"/>
</dbReference>
<dbReference type="Pfam" id="PF07350">
    <property type="entry name" value="Gig2-like"/>
    <property type="match status" value="1"/>
</dbReference>
<dbReference type="EMBL" id="KV454431">
    <property type="protein sequence ID" value="ODQ79743.1"/>
    <property type="molecule type" value="Genomic_DNA"/>
</dbReference>
<name>A0A1E3QPW8_9ASCO</name>